<dbReference type="Pfam" id="PF01944">
    <property type="entry name" value="SpoIIM"/>
    <property type="match status" value="1"/>
</dbReference>
<dbReference type="PANTHER" id="PTHR35337">
    <property type="entry name" value="SLR1478 PROTEIN"/>
    <property type="match status" value="1"/>
</dbReference>
<sequence>MDLRETVVRNRPAWERLEALMAQARSRGLSSLEPANLKELGLLHRKVSADLATARTFHGESRLVGYLNDLALRSHNMVYRAPRRGARAILTGLWRSIPAAVQRHRGALAVSTGLFLCGVILGAVGAVLDESIANMVLGSKFVEGIRSGDYLHPNMFGLMPRSVSSAGYVTNNISVALNTFAFGVTGVIPAWLLFLNGNILGIVFVLCGQYGILGRFLAFVIPHGIIEVSAILLAGAGGLTTFDGWLHPGDQTRSRGLRHGAREGLMITAGAIPALLVAALVEGFISPSPNIPPAVRIGLGIALGLFMWAWLLGVRPGPVKEDPAA</sequence>
<keyword evidence="1" id="KW-0472">Membrane</keyword>
<dbReference type="PANTHER" id="PTHR35337:SF1">
    <property type="entry name" value="SLR1478 PROTEIN"/>
    <property type="match status" value="1"/>
</dbReference>
<keyword evidence="1" id="KW-1133">Transmembrane helix</keyword>
<organism evidence="2 3">
    <name type="scientific">Candidatus Polarisedimenticola svalbardensis</name>
    <dbReference type="NCBI Taxonomy" id="2886004"/>
    <lineage>
        <taxon>Bacteria</taxon>
        <taxon>Pseudomonadati</taxon>
        <taxon>Acidobacteriota</taxon>
        <taxon>Candidatus Polarisedimenticolia</taxon>
        <taxon>Candidatus Polarisedimenticolales</taxon>
        <taxon>Candidatus Polarisedimenticolaceae</taxon>
        <taxon>Candidatus Polarisedimenticola</taxon>
    </lineage>
</organism>
<reference evidence="2 3" key="1">
    <citation type="submission" date="2020-08" db="EMBL/GenBank/DDBJ databases">
        <title>Acidobacteriota in marine sediments use diverse sulfur dissimilation pathways.</title>
        <authorList>
            <person name="Wasmund K."/>
        </authorList>
    </citation>
    <scope>NUCLEOTIDE SEQUENCE [LARGE SCALE GENOMIC DNA]</scope>
    <source>
        <strain evidence="2">MAG AM4</strain>
    </source>
</reference>
<evidence type="ECO:0000256" key="1">
    <source>
        <dbReference type="SAM" id="Phobius"/>
    </source>
</evidence>
<feature type="transmembrane region" description="Helical" evidence="1">
    <location>
        <begin position="265"/>
        <end position="285"/>
    </location>
</feature>
<gene>
    <name evidence="2" type="ORF">IFK94_07895</name>
</gene>
<dbReference type="EMBL" id="JACXWD010000020">
    <property type="protein sequence ID" value="MBD3868031.1"/>
    <property type="molecule type" value="Genomic_DNA"/>
</dbReference>
<dbReference type="Proteomes" id="UP000648239">
    <property type="component" value="Unassembled WGS sequence"/>
</dbReference>
<feature type="transmembrane region" description="Helical" evidence="1">
    <location>
        <begin position="173"/>
        <end position="194"/>
    </location>
</feature>
<protein>
    <submittedName>
        <fullName evidence="2">Stage II sporulation protein M</fullName>
    </submittedName>
</protein>
<feature type="transmembrane region" description="Helical" evidence="1">
    <location>
        <begin position="107"/>
        <end position="128"/>
    </location>
</feature>
<evidence type="ECO:0000313" key="2">
    <source>
        <dbReference type="EMBL" id="MBD3868031.1"/>
    </source>
</evidence>
<feature type="transmembrane region" description="Helical" evidence="1">
    <location>
        <begin position="224"/>
        <end position="245"/>
    </location>
</feature>
<name>A0A8J6XWX9_9BACT</name>
<feature type="transmembrane region" description="Helical" evidence="1">
    <location>
        <begin position="291"/>
        <end position="311"/>
    </location>
</feature>
<keyword evidence="1" id="KW-0812">Transmembrane</keyword>
<evidence type="ECO:0000313" key="3">
    <source>
        <dbReference type="Proteomes" id="UP000648239"/>
    </source>
</evidence>
<dbReference type="AlphaFoldDB" id="A0A8J6XWX9"/>
<accession>A0A8J6XWX9</accession>
<proteinExistence type="predicted"/>
<comment type="caution">
    <text evidence="2">The sequence shown here is derived from an EMBL/GenBank/DDBJ whole genome shotgun (WGS) entry which is preliminary data.</text>
</comment>
<dbReference type="InterPro" id="IPR002798">
    <property type="entry name" value="SpoIIM-like"/>
</dbReference>